<dbReference type="EMBL" id="CP158374">
    <property type="protein sequence ID" value="XBX81678.1"/>
    <property type="molecule type" value="Genomic_DNA"/>
</dbReference>
<dbReference type="AlphaFoldDB" id="A0AAU7W5G2"/>
<dbReference type="GO" id="GO:0045437">
    <property type="term" value="F:uridine nucleosidase activity"/>
    <property type="evidence" value="ECO:0007669"/>
    <property type="project" value="UniProtKB-ARBA"/>
</dbReference>
<organism evidence="4">
    <name type="scientific">Agromyces sp. G08B096</name>
    <dbReference type="NCBI Taxonomy" id="3156399"/>
    <lineage>
        <taxon>Bacteria</taxon>
        <taxon>Bacillati</taxon>
        <taxon>Actinomycetota</taxon>
        <taxon>Actinomycetes</taxon>
        <taxon>Micrococcales</taxon>
        <taxon>Microbacteriaceae</taxon>
        <taxon>Agromyces</taxon>
    </lineage>
</organism>
<accession>A0AAU7W5G2</accession>
<keyword evidence="2" id="KW-0326">Glycosidase</keyword>
<dbReference type="Gene3D" id="3.90.245.10">
    <property type="entry name" value="Ribonucleoside hydrolase-like"/>
    <property type="match status" value="1"/>
</dbReference>
<evidence type="ECO:0000313" key="4">
    <source>
        <dbReference type="EMBL" id="XBX81678.1"/>
    </source>
</evidence>
<dbReference type="InterPro" id="IPR036452">
    <property type="entry name" value="Ribo_hydro-like"/>
</dbReference>
<name>A0AAU7W5G2_9MICO</name>
<reference evidence="4" key="1">
    <citation type="submission" date="2024-05" db="EMBL/GenBank/DDBJ databases">
        <authorList>
            <person name="Yu L."/>
        </authorList>
    </citation>
    <scope>NUCLEOTIDE SEQUENCE</scope>
    <source>
        <strain evidence="4">G08B096</strain>
    </source>
</reference>
<dbReference type="InterPro" id="IPR001910">
    <property type="entry name" value="Inosine/uridine_hydrolase_dom"/>
</dbReference>
<gene>
    <name evidence="4" type="ORF">ABIQ69_13800</name>
</gene>
<proteinExistence type="predicted"/>
<dbReference type="PANTHER" id="PTHR12304:SF4">
    <property type="entry name" value="URIDINE NUCLEOSIDASE"/>
    <property type="match status" value="1"/>
</dbReference>
<keyword evidence="1 4" id="KW-0378">Hydrolase</keyword>
<protein>
    <submittedName>
        <fullName evidence="4">Nucleoside hydrolase</fullName>
    </submittedName>
</protein>
<dbReference type="PANTHER" id="PTHR12304">
    <property type="entry name" value="INOSINE-URIDINE PREFERRING NUCLEOSIDE HYDROLASE"/>
    <property type="match status" value="1"/>
</dbReference>
<dbReference type="PROSITE" id="PS01247">
    <property type="entry name" value="IUNH"/>
    <property type="match status" value="1"/>
</dbReference>
<dbReference type="RefSeq" id="WP_350347700.1">
    <property type="nucleotide sequence ID" value="NZ_CP158374.1"/>
</dbReference>
<evidence type="ECO:0000256" key="1">
    <source>
        <dbReference type="ARBA" id="ARBA00022801"/>
    </source>
</evidence>
<dbReference type="GO" id="GO:0008477">
    <property type="term" value="F:purine nucleosidase activity"/>
    <property type="evidence" value="ECO:0007669"/>
    <property type="project" value="TreeGrafter"/>
</dbReference>
<sequence length="322" mass="33356">MTTTPVPVYFDCDTGIDDAIALAYLLAHPSVRLVGIGTVSGNTSAERAADNTLGLLAAAGVEDVPVAVGAHDFLARSFDRGAVAVHGDDGLGRVASELPAATREPEAGVTAADLLRRLSLEHEGELRVLAVGPLTNLALALREDPGLVARVHSVTVMGGAVDAPGNVSLVAEANFRNDPLAAAEALTADWPVTLVPLDVTMSHTFDEGHRERLRAAGAAGAAVPALLAGMLDTYLDFYTPVFGDRRCALHDPLAAAVVAGEVPSAQWRHGVFDVVSDDGPDHGRVIELEDDGTAVTTGAVMSTDDPVAEIVLGRILPHAWPA</sequence>
<dbReference type="InterPro" id="IPR015910">
    <property type="entry name" value="I/U_nuclsd_hydro_CS"/>
</dbReference>
<feature type="domain" description="Inosine/uridine-preferring nucleoside hydrolase" evidence="3">
    <location>
        <begin position="8"/>
        <end position="289"/>
    </location>
</feature>
<dbReference type="InterPro" id="IPR023186">
    <property type="entry name" value="IUNH"/>
</dbReference>
<evidence type="ECO:0000256" key="2">
    <source>
        <dbReference type="ARBA" id="ARBA00023295"/>
    </source>
</evidence>
<dbReference type="GO" id="GO:0005829">
    <property type="term" value="C:cytosol"/>
    <property type="evidence" value="ECO:0007669"/>
    <property type="project" value="TreeGrafter"/>
</dbReference>
<evidence type="ECO:0000259" key="3">
    <source>
        <dbReference type="Pfam" id="PF01156"/>
    </source>
</evidence>
<dbReference type="SUPFAM" id="SSF53590">
    <property type="entry name" value="Nucleoside hydrolase"/>
    <property type="match status" value="1"/>
</dbReference>
<dbReference type="GO" id="GO:0006152">
    <property type="term" value="P:purine nucleoside catabolic process"/>
    <property type="evidence" value="ECO:0007669"/>
    <property type="project" value="TreeGrafter"/>
</dbReference>
<dbReference type="Pfam" id="PF01156">
    <property type="entry name" value="IU_nuc_hydro"/>
    <property type="match status" value="1"/>
</dbReference>